<feature type="transmembrane region" description="Helical" evidence="1">
    <location>
        <begin position="21"/>
        <end position="42"/>
    </location>
</feature>
<reference evidence="2 3" key="1">
    <citation type="submission" date="2024-07" db="EMBL/GenBank/DDBJ databases">
        <title>The genome sequence of type strain Sediminicola luteus GDMCC 1.2596T.</title>
        <authorList>
            <person name="Liu Y."/>
        </authorList>
    </citation>
    <scope>NUCLEOTIDE SEQUENCE [LARGE SCALE GENOMIC DNA]</scope>
    <source>
        <strain evidence="2 3">GDMCC 1.2596</strain>
    </source>
</reference>
<keyword evidence="1" id="KW-1133">Transmembrane helix</keyword>
<accession>A0ABV2TX89</accession>
<dbReference type="Pfam" id="PF19578">
    <property type="entry name" value="DUF6090"/>
    <property type="match status" value="1"/>
</dbReference>
<proteinExistence type="predicted"/>
<comment type="caution">
    <text evidence="2">The sequence shown here is derived from an EMBL/GenBank/DDBJ whole genome shotgun (WGS) entry which is preliminary data.</text>
</comment>
<keyword evidence="3" id="KW-1185">Reference proteome</keyword>
<protein>
    <submittedName>
        <fullName evidence="2">DUF6090 family protein</fullName>
    </submittedName>
</protein>
<keyword evidence="1" id="KW-0472">Membrane</keyword>
<keyword evidence="1" id="KW-0812">Transmembrane</keyword>
<evidence type="ECO:0000313" key="3">
    <source>
        <dbReference type="Proteomes" id="UP001549773"/>
    </source>
</evidence>
<name>A0ABV2TX89_9FLAO</name>
<gene>
    <name evidence="2" type="ORF">ABXZ32_10900</name>
</gene>
<sequence length="250" mass="28622">MIKFFRKIRQKLLSENKFSRYLIYAIGEIVLVVIGILIALSINNWNQDRIEHKETKVLLGNLSLDIEENIKNLKDQQNLFKIRKDWADLILKSLNDQNVEDSTIFITAITRVGWIMDYSQMLPTYTEIISSGKLSYIKSENLKKALADYQSKVELNRQILSTYNLGLKETERLAIGHLNGMPEASNLIKPLLPNIGVSFDLRSIAIDAEFNKNIKHISFQSAGSMDYISDQLITNAEHLKSLIADELNSY</sequence>
<dbReference type="EMBL" id="JBEWYP010000006">
    <property type="protein sequence ID" value="MET7029908.1"/>
    <property type="molecule type" value="Genomic_DNA"/>
</dbReference>
<dbReference type="Proteomes" id="UP001549773">
    <property type="component" value="Unassembled WGS sequence"/>
</dbReference>
<evidence type="ECO:0000313" key="2">
    <source>
        <dbReference type="EMBL" id="MET7029908.1"/>
    </source>
</evidence>
<dbReference type="InterPro" id="IPR045749">
    <property type="entry name" value="DUF6090"/>
</dbReference>
<evidence type="ECO:0000256" key="1">
    <source>
        <dbReference type="SAM" id="Phobius"/>
    </source>
</evidence>
<dbReference type="RefSeq" id="WP_354618709.1">
    <property type="nucleotide sequence ID" value="NZ_JBEWYP010000006.1"/>
</dbReference>
<organism evidence="2 3">
    <name type="scientific">Sediminicola luteus</name>
    <dbReference type="NCBI Taxonomy" id="319238"/>
    <lineage>
        <taxon>Bacteria</taxon>
        <taxon>Pseudomonadati</taxon>
        <taxon>Bacteroidota</taxon>
        <taxon>Flavobacteriia</taxon>
        <taxon>Flavobacteriales</taxon>
        <taxon>Flavobacteriaceae</taxon>
        <taxon>Sediminicola</taxon>
    </lineage>
</organism>